<sequence length="204" mass="23092">MRARYICRVKEHTHIPETDNSILEKISSSYRLTEKRNTYKATRYTLRLSWNTHISASAKKYMVRVLDREAQVRTLPAYHAERTYGVRILMLRSGPFLRIMQIGPTGSGSLSSSPDPLCVSCREDLRGPNPEAQDLRGPDPEAQVRTLSAYHAERTYGVRILLRVRIPNIEKKPAARSSQASRVARSSQASRGSSSFPFAFRAGR</sequence>
<gene>
    <name evidence="2" type="ORF">CB5_LOCUS18849</name>
</gene>
<feature type="compositionally biased region" description="Low complexity" evidence="1">
    <location>
        <begin position="175"/>
        <end position="195"/>
    </location>
</feature>
<organism evidence="2">
    <name type="scientific">Ananas comosus var. bracteatus</name>
    <name type="common">red pineapple</name>
    <dbReference type="NCBI Taxonomy" id="296719"/>
    <lineage>
        <taxon>Eukaryota</taxon>
        <taxon>Viridiplantae</taxon>
        <taxon>Streptophyta</taxon>
        <taxon>Embryophyta</taxon>
        <taxon>Tracheophyta</taxon>
        <taxon>Spermatophyta</taxon>
        <taxon>Magnoliopsida</taxon>
        <taxon>Liliopsida</taxon>
        <taxon>Poales</taxon>
        <taxon>Bromeliaceae</taxon>
        <taxon>Bromelioideae</taxon>
        <taxon>Ananas</taxon>
    </lineage>
</organism>
<feature type="region of interest" description="Disordered" evidence="1">
    <location>
        <begin position="172"/>
        <end position="204"/>
    </location>
</feature>
<proteinExistence type="predicted"/>
<name>A0A6V7PY60_ANACO</name>
<evidence type="ECO:0000313" key="2">
    <source>
        <dbReference type="EMBL" id="CAD1835638.1"/>
    </source>
</evidence>
<reference evidence="2" key="1">
    <citation type="submission" date="2020-07" db="EMBL/GenBank/DDBJ databases">
        <authorList>
            <person name="Lin J."/>
        </authorList>
    </citation>
    <scope>NUCLEOTIDE SEQUENCE</scope>
</reference>
<evidence type="ECO:0000256" key="1">
    <source>
        <dbReference type="SAM" id="MobiDB-lite"/>
    </source>
</evidence>
<dbReference type="EMBL" id="LR862153">
    <property type="protein sequence ID" value="CAD1835638.1"/>
    <property type="molecule type" value="Genomic_DNA"/>
</dbReference>
<dbReference type="AlphaFoldDB" id="A0A6V7PY60"/>
<accession>A0A6V7PY60</accession>
<protein>
    <submittedName>
        <fullName evidence="2">Uncharacterized protein</fullName>
    </submittedName>
</protein>